<evidence type="ECO:0000256" key="3">
    <source>
        <dbReference type="ARBA" id="ARBA00022630"/>
    </source>
</evidence>
<dbReference type="InterPro" id="IPR020946">
    <property type="entry name" value="Flavin_mOase-like"/>
</dbReference>
<dbReference type="InterPro" id="IPR050775">
    <property type="entry name" value="FAD-binding_Monooxygenases"/>
</dbReference>
<dbReference type="SUPFAM" id="SSF51905">
    <property type="entry name" value="FAD/NAD(P)-binding domain"/>
    <property type="match status" value="2"/>
</dbReference>
<evidence type="ECO:0000256" key="1">
    <source>
        <dbReference type="ARBA" id="ARBA00001974"/>
    </source>
</evidence>
<keyword evidence="9" id="KW-1185">Reference proteome</keyword>
<evidence type="ECO:0000256" key="5">
    <source>
        <dbReference type="ARBA" id="ARBA00022857"/>
    </source>
</evidence>
<keyword evidence="6" id="KW-0560">Oxidoreductase</keyword>
<protein>
    <submittedName>
        <fullName evidence="8">Putative dimethylaniline monooxygenase</fullName>
    </submittedName>
</protein>
<dbReference type="Proteomes" id="UP000019804">
    <property type="component" value="Unassembled WGS sequence"/>
</dbReference>
<dbReference type="OrthoDB" id="66881at2759"/>
<dbReference type="HOGENOM" id="CLU_006937_8_0_1"/>
<name>A0A017S342_ASPRC</name>
<evidence type="ECO:0000313" key="9">
    <source>
        <dbReference type="Proteomes" id="UP000019804"/>
    </source>
</evidence>
<evidence type="ECO:0000256" key="7">
    <source>
        <dbReference type="ARBA" id="ARBA00023033"/>
    </source>
</evidence>
<proteinExistence type="inferred from homology"/>
<keyword evidence="4" id="KW-0274">FAD</keyword>
<comment type="cofactor">
    <cofactor evidence="1">
        <name>FAD</name>
        <dbReference type="ChEBI" id="CHEBI:57692"/>
    </cofactor>
</comment>
<dbReference type="GeneID" id="63700131"/>
<dbReference type="InterPro" id="IPR036188">
    <property type="entry name" value="FAD/NAD-bd_sf"/>
</dbReference>
<accession>A0A017S342</accession>
<dbReference type="Pfam" id="PF00743">
    <property type="entry name" value="FMO-like"/>
    <property type="match status" value="1"/>
</dbReference>
<evidence type="ECO:0000256" key="2">
    <source>
        <dbReference type="ARBA" id="ARBA00010139"/>
    </source>
</evidence>
<gene>
    <name evidence="8" type="ORF">EURHEDRAFT_465192</name>
</gene>
<dbReference type="RefSeq" id="XP_040634956.1">
    <property type="nucleotide sequence ID" value="XM_040785007.1"/>
</dbReference>
<dbReference type="PANTHER" id="PTHR43098:SF3">
    <property type="entry name" value="L-ORNITHINE N(5)-MONOOXYGENASE-RELATED"/>
    <property type="match status" value="1"/>
</dbReference>
<keyword evidence="7 8" id="KW-0503">Monooxygenase</keyword>
<reference evidence="9" key="1">
    <citation type="journal article" date="2014" name="Nat. Commun.">
        <title>Genomic adaptations of the halophilic Dead Sea filamentous fungus Eurotium rubrum.</title>
        <authorList>
            <person name="Kis-Papo T."/>
            <person name="Weig A.R."/>
            <person name="Riley R."/>
            <person name="Persoh D."/>
            <person name="Salamov A."/>
            <person name="Sun H."/>
            <person name="Lipzen A."/>
            <person name="Wasser S.P."/>
            <person name="Rambold G."/>
            <person name="Grigoriev I.V."/>
            <person name="Nevo E."/>
        </authorList>
    </citation>
    <scope>NUCLEOTIDE SEQUENCE [LARGE SCALE GENOMIC DNA]</scope>
    <source>
        <strain evidence="9">CBS 135680</strain>
    </source>
</reference>
<evidence type="ECO:0000313" key="8">
    <source>
        <dbReference type="EMBL" id="EYE91266.1"/>
    </source>
</evidence>
<evidence type="ECO:0000256" key="6">
    <source>
        <dbReference type="ARBA" id="ARBA00023002"/>
    </source>
</evidence>
<dbReference type="EMBL" id="KK088446">
    <property type="protein sequence ID" value="EYE91266.1"/>
    <property type="molecule type" value="Genomic_DNA"/>
</dbReference>
<keyword evidence="5" id="KW-0521">NADP</keyword>
<sequence>MAIGLSVSNGDENPNAPLQLDALVIGGGFSGVYLLHKLRDVLHMKVKIFESGSDIGGTWHANRYPGARVDCPAPMYAYSLPKVWQDWTWKEKYPEQKELKSYFDHIDRVLDIRKDCLFHSEVNSARFDPEPSRWMVQTRDGKIAHAKYLIVAIGFASNSYMPDWPGLDSFKGTIHHSAHWPKDGIDVTGKKVAVIGTGSTGIQITQEWAKEAAETFLFQRTPNLCLPMRQRQLSEVKQAIEKPGYDDLFTRCAATFAGLDYEPTPRNTFDDTPEQREAFYEKLYADGGFKFWFHNYQDLLLDAAANRAAYDFWARKTRARISDPVKQDLLAPLEPPHPFGAKRPSLEHNFYELCSQSHVHIVDTKRHPVIQVRPEGIVTADGKCHEVDIIAIATGFDAMTGGLRRLGLEDVDGVGLAERWKDSLSTYLGMAISGFPNMFLPYSLQAPTAFANGHSIIELQGNWMVSMIAKMEKEKLDSITATKEAESAWNDEVNALTNASLLPQAKSWYMGANIPGKPVQALNYIGGLPTYRQKCDAVLNQGFLGFSKA</sequence>
<dbReference type="PANTHER" id="PTHR43098">
    <property type="entry name" value="L-ORNITHINE N(5)-MONOOXYGENASE-RELATED"/>
    <property type="match status" value="1"/>
</dbReference>
<comment type="similarity">
    <text evidence="2">Belongs to the FAD-binding monooxygenase family.</text>
</comment>
<dbReference type="GO" id="GO:0050660">
    <property type="term" value="F:flavin adenine dinucleotide binding"/>
    <property type="evidence" value="ECO:0007669"/>
    <property type="project" value="InterPro"/>
</dbReference>
<evidence type="ECO:0000256" key="4">
    <source>
        <dbReference type="ARBA" id="ARBA00022827"/>
    </source>
</evidence>
<organism evidence="8 9">
    <name type="scientific">Aspergillus ruber (strain CBS 135680)</name>
    <dbReference type="NCBI Taxonomy" id="1388766"/>
    <lineage>
        <taxon>Eukaryota</taxon>
        <taxon>Fungi</taxon>
        <taxon>Dikarya</taxon>
        <taxon>Ascomycota</taxon>
        <taxon>Pezizomycotina</taxon>
        <taxon>Eurotiomycetes</taxon>
        <taxon>Eurotiomycetidae</taxon>
        <taxon>Eurotiales</taxon>
        <taxon>Aspergillaceae</taxon>
        <taxon>Aspergillus</taxon>
        <taxon>Aspergillus subgen. Aspergillus</taxon>
    </lineage>
</organism>
<dbReference type="GO" id="GO:0050661">
    <property type="term" value="F:NADP binding"/>
    <property type="evidence" value="ECO:0007669"/>
    <property type="project" value="InterPro"/>
</dbReference>
<dbReference type="AlphaFoldDB" id="A0A017S342"/>
<dbReference type="STRING" id="1388766.A0A017S342"/>
<dbReference type="Gene3D" id="3.50.50.60">
    <property type="entry name" value="FAD/NAD(P)-binding domain"/>
    <property type="match status" value="2"/>
</dbReference>
<dbReference type="GO" id="GO:0004499">
    <property type="term" value="F:N,N-dimethylaniline monooxygenase activity"/>
    <property type="evidence" value="ECO:0007669"/>
    <property type="project" value="InterPro"/>
</dbReference>
<keyword evidence="3" id="KW-0285">Flavoprotein</keyword>